<dbReference type="PROSITE" id="PS51382">
    <property type="entry name" value="SPX"/>
    <property type="match status" value="1"/>
</dbReference>
<dbReference type="OrthoDB" id="9970435at2759"/>
<dbReference type="GO" id="GO:0005886">
    <property type="term" value="C:plasma membrane"/>
    <property type="evidence" value="ECO:0007669"/>
    <property type="project" value="UniProtKB-SubCell"/>
</dbReference>
<comment type="subcellular location">
    <subcellularLocation>
        <location evidence="1">Cell membrane</location>
        <topology evidence="1">Multi-pass membrane protein</topology>
    </subcellularLocation>
</comment>
<keyword evidence="6 11" id="KW-0812">Transmembrane</keyword>
<feature type="transmembrane region" description="Helical" evidence="11">
    <location>
        <begin position="458"/>
        <end position="477"/>
    </location>
</feature>
<evidence type="ECO:0000256" key="3">
    <source>
        <dbReference type="ARBA" id="ARBA00022448"/>
    </source>
</evidence>
<feature type="transmembrane region" description="Helical" evidence="11">
    <location>
        <begin position="497"/>
        <end position="515"/>
    </location>
</feature>
<accession>A0A251LMT4</accession>
<dbReference type="CDD" id="cd14476">
    <property type="entry name" value="SPX_PHO1_like"/>
    <property type="match status" value="1"/>
</dbReference>
<evidence type="ECO:0000256" key="7">
    <source>
        <dbReference type="ARBA" id="ARBA00022989"/>
    </source>
</evidence>
<feature type="region of interest" description="Disordered" evidence="10">
    <location>
        <begin position="204"/>
        <end position="224"/>
    </location>
</feature>
<protein>
    <recommendedName>
        <fullName evidence="16">PHO1</fullName>
    </recommendedName>
</protein>
<name>A0A251LMT4_MANES</name>
<dbReference type="Pfam" id="PF03124">
    <property type="entry name" value="EXS"/>
    <property type="match status" value="1"/>
</dbReference>
<reference evidence="14 15" key="1">
    <citation type="submission" date="2016-02" db="EMBL/GenBank/DDBJ databases">
        <title>WGS assembly of Manihot esculenta.</title>
        <authorList>
            <person name="Bredeson J.V."/>
            <person name="Prochnik S.E."/>
            <person name="Lyons J.B."/>
            <person name="Schmutz J."/>
            <person name="Grimwood J."/>
            <person name="Vrebalov J."/>
            <person name="Bart R.S."/>
            <person name="Amuge T."/>
            <person name="Ferguson M.E."/>
            <person name="Green R."/>
            <person name="Putnam N."/>
            <person name="Stites J."/>
            <person name="Rounsley S."/>
            <person name="Rokhsar D.S."/>
        </authorList>
    </citation>
    <scope>NUCLEOTIDE SEQUENCE [LARGE SCALE GENOMIC DNA]</scope>
    <source>
        <strain evidence="15">cv. AM560-2</strain>
        <tissue evidence="14">Leaf</tissue>
    </source>
</reference>
<keyword evidence="15" id="KW-1185">Reference proteome</keyword>
<dbReference type="Gramene" id="Manes.01G033500.1.v8.1">
    <property type="protein sequence ID" value="Manes.01G033500.1.v8.1.CDS"/>
    <property type="gene ID" value="Manes.01G033500.v8.1"/>
</dbReference>
<dbReference type="InterPro" id="IPR034092">
    <property type="entry name" value="PHO1_SPX"/>
</dbReference>
<evidence type="ECO:0000256" key="5">
    <source>
        <dbReference type="ARBA" id="ARBA00022592"/>
    </source>
</evidence>
<dbReference type="Pfam" id="PF03105">
    <property type="entry name" value="SPX"/>
    <property type="match status" value="1"/>
</dbReference>
<keyword evidence="5" id="KW-0592">Phosphate transport</keyword>
<evidence type="ECO:0000259" key="12">
    <source>
        <dbReference type="PROSITE" id="PS51380"/>
    </source>
</evidence>
<evidence type="ECO:0000256" key="1">
    <source>
        <dbReference type="ARBA" id="ARBA00004651"/>
    </source>
</evidence>
<proteinExistence type="inferred from homology"/>
<feature type="transmembrane region" description="Helical" evidence="11">
    <location>
        <begin position="689"/>
        <end position="709"/>
    </location>
</feature>
<dbReference type="InterPro" id="IPR004342">
    <property type="entry name" value="EXS_C"/>
</dbReference>
<evidence type="ECO:0000313" key="15">
    <source>
        <dbReference type="Proteomes" id="UP000091857"/>
    </source>
</evidence>
<dbReference type="GO" id="GO:0000822">
    <property type="term" value="F:inositol hexakisphosphate binding"/>
    <property type="evidence" value="ECO:0000318"/>
    <property type="project" value="GO_Central"/>
</dbReference>
<gene>
    <name evidence="14" type="ORF">MANES_01G033500</name>
</gene>
<organism evidence="14 15">
    <name type="scientific">Manihot esculenta</name>
    <name type="common">Cassava</name>
    <name type="synonym">Jatropha manihot</name>
    <dbReference type="NCBI Taxonomy" id="3983"/>
    <lineage>
        <taxon>Eukaryota</taxon>
        <taxon>Viridiplantae</taxon>
        <taxon>Streptophyta</taxon>
        <taxon>Embryophyta</taxon>
        <taxon>Tracheophyta</taxon>
        <taxon>Spermatophyta</taxon>
        <taxon>Magnoliopsida</taxon>
        <taxon>eudicotyledons</taxon>
        <taxon>Gunneridae</taxon>
        <taxon>Pentapetalae</taxon>
        <taxon>rosids</taxon>
        <taxon>fabids</taxon>
        <taxon>Malpighiales</taxon>
        <taxon>Euphorbiaceae</taxon>
        <taxon>Crotonoideae</taxon>
        <taxon>Manihoteae</taxon>
        <taxon>Manihot</taxon>
    </lineage>
</organism>
<feature type="transmembrane region" description="Helical" evidence="11">
    <location>
        <begin position="641"/>
        <end position="660"/>
    </location>
</feature>
<dbReference type="Gramene" id="Manes.01G033500.5.v8.1">
    <property type="protein sequence ID" value="Manes.01G033500.5.v8.1.CDS"/>
    <property type="gene ID" value="Manes.01G033500.v8.1"/>
</dbReference>
<evidence type="ECO:0000313" key="14">
    <source>
        <dbReference type="EMBL" id="OAY59460.1"/>
    </source>
</evidence>
<dbReference type="PANTHER" id="PTHR10783">
    <property type="entry name" value="XENOTROPIC AND POLYTROPIC RETROVIRUS RECEPTOR 1-RELATED"/>
    <property type="match status" value="1"/>
</dbReference>
<comment type="function">
    <text evidence="9">May transport inorganic phosphate (Pi).</text>
</comment>
<feature type="transmembrane region" description="Helical" evidence="11">
    <location>
        <begin position="406"/>
        <end position="428"/>
    </location>
</feature>
<evidence type="ECO:0000256" key="2">
    <source>
        <dbReference type="ARBA" id="ARBA00009665"/>
    </source>
</evidence>
<dbReference type="GO" id="GO:0005802">
    <property type="term" value="C:trans-Golgi network"/>
    <property type="evidence" value="ECO:0000318"/>
    <property type="project" value="GO_Central"/>
</dbReference>
<evidence type="ECO:0000256" key="10">
    <source>
        <dbReference type="SAM" id="MobiDB-lite"/>
    </source>
</evidence>
<evidence type="ECO:0000256" key="4">
    <source>
        <dbReference type="ARBA" id="ARBA00022475"/>
    </source>
</evidence>
<feature type="transmembrane region" description="Helical" evidence="11">
    <location>
        <begin position="581"/>
        <end position="598"/>
    </location>
</feature>
<keyword evidence="8 11" id="KW-0472">Membrane</keyword>
<keyword evidence="7 11" id="KW-1133">Transmembrane helix</keyword>
<dbReference type="Proteomes" id="UP000091857">
    <property type="component" value="Chromosome 1"/>
</dbReference>
<dbReference type="GO" id="GO:0006817">
    <property type="term" value="P:phosphate ion transport"/>
    <property type="evidence" value="ECO:0000318"/>
    <property type="project" value="GO_Central"/>
</dbReference>
<evidence type="ECO:0000256" key="8">
    <source>
        <dbReference type="ARBA" id="ARBA00023136"/>
    </source>
</evidence>
<evidence type="ECO:0000256" key="9">
    <source>
        <dbReference type="ARBA" id="ARBA00043939"/>
    </source>
</evidence>
<dbReference type="PROSITE" id="PS51380">
    <property type="entry name" value="EXS"/>
    <property type="match status" value="1"/>
</dbReference>
<dbReference type="GO" id="GO:0005315">
    <property type="term" value="F:phosphate transmembrane transporter activity"/>
    <property type="evidence" value="ECO:0000318"/>
    <property type="project" value="GO_Central"/>
</dbReference>
<feature type="domain" description="EXS" evidence="12">
    <location>
        <begin position="578"/>
        <end position="772"/>
    </location>
</feature>
<evidence type="ECO:0008006" key="16">
    <source>
        <dbReference type="Google" id="ProtNLM"/>
    </source>
</evidence>
<dbReference type="AlphaFoldDB" id="A0A251LMT4"/>
<comment type="similarity">
    <text evidence="2">Belongs to the SYG1 (TC 2.A.94) family.</text>
</comment>
<evidence type="ECO:0000256" key="6">
    <source>
        <dbReference type="ARBA" id="ARBA00022692"/>
    </source>
</evidence>
<evidence type="ECO:0000256" key="11">
    <source>
        <dbReference type="SAM" id="Phobius"/>
    </source>
</evidence>
<dbReference type="EMBL" id="CM004387">
    <property type="protein sequence ID" value="OAY59460.1"/>
    <property type="molecule type" value="Genomic_DNA"/>
</dbReference>
<dbReference type="InterPro" id="IPR004331">
    <property type="entry name" value="SPX_dom"/>
</dbReference>
<sequence>MKFGKEFKKQKVPEWTEAYMDYNGLKRILRGILQYKQSRQPSTPLRALQRRLKTAEFPSKGDIEEQVIDVNASQEDGCKESYKTEFLRKSEEGGDIEVMFFEKLDEELNKVNSFYKDKVEEMMHEASLLNRQMDVLIALRIRLQKHDFQGAHAEPSCSNDIVASNPLRDINSGQCTGRGCVQSTIGEDTSNDSDLEQSPGNLEVSEVHTANSDSSSKQKENDCEQDPLKILEHVKINNTFESPLSTIKGVFKDSKDENLSFNKEELRKVEERLKVVFTEFYQKLHLLKHYSYMNLAAVSKIMKKYEKFTARKASRLYMKMVDNSYLGSSDEVSGLLEKVEATFIKHFSNSNRREGMKSLRPKAKREKHSVTFFSGFFSGCSISLLIAVILRIQARKLMQKREGVSYVVNIFPLYSLFGYVVLHMLMYATNIYFWRRYRVNYPFIFGFKQGTELGHREVFMLSNGLALLALASCLANLHLDSGTNAAKYKTITEMVPLGSVSVVLLILFCPFDIIYRSSRFFFIRCLFRCICAPLYKVTLSDFFLADHLASQIQAIRSFELYICYYGLGEHSRRQSKCHNHGVYNALYFTVAVIPYWIRFLQCLRRLCEEKDASHGYNGFKYLLTIVAVVMRTTCELKKGKTWIVLALISSAVAVIMNTYWDIVVDWGLLQKKSKNPFLRDKLVISHKSVYFAAMVLNVLLRLAWMQLALEFNLPNHHKIAASTVIACLEIIRRGIWSFFRLENEHLNNVGKFRAFKSVPLPFNYYDADADKDD</sequence>
<feature type="domain" description="SPX" evidence="13">
    <location>
        <begin position="1"/>
        <end position="319"/>
    </location>
</feature>
<feature type="transmembrane region" description="Helical" evidence="11">
    <location>
        <begin position="370"/>
        <end position="394"/>
    </location>
</feature>
<keyword evidence="3" id="KW-0813">Transport</keyword>
<dbReference type="PANTHER" id="PTHR10783:SF104">
    <property type="entry name" value="PHOSPHATE TRANSPORTER PHO1 HOMOLOG 10"/>
    <property type="match status" value="1"/>
</dbReference>
<keyword evidence="4" id="KW-1003">Cell membrane</keyword>
<evidence type="ECO:0000259" key="13">
    <source>
        <dbReference type="PROSITE" id="PS51382"/>
    </source>
</evidence>
<dbReference type="GO" id="GO:0016036">
    <property type="term" value="P:cellular response to phosphate starvation"/>
    <property type="evidence" value="ECO:0000318"/>
    <property type="project" value="GO_Central"/>
</dbReference>
<dbReference type="EMBL" id="CM004387">
    <property type="protein sequence ID" value="OAY59459.1"/>
    <property type="molecule type" value="Genomic_DNA"/>
</dbReference>